<dbReference type="AlphaFoldDB" id="A0A1I0CFU5"/>
<sequence length="95" mass="10583">MLGVVNIRHRLTEFLLQAGGHIGYGIRPSERRKGYATRLLSLSREKAKEIGLTKLLLVCDEANEGSIKTIQNNGGVADSDFIKEDGAVIKRFWIE</sequence>
<dbReference type="SUPFAM" id="SSF55729">
    <property type="entry name" value="Acyl-CoA N-acyltransferases (Nat)"/>
    <property type="match status" value="1"/>
</dbReference>
<dbReference type="PANTHER" id="PTHR39173:SF1">
    <property type="entry name" value="ACETYLTRANSFERASE"/>
    <property type="match status" value="1"/>
</dbReference>
<evidence type="ECO:0000313" key="2">
    <source>
        <dbReference type="EMBL" id="SET18217.1"/>
    </source>
</evidence>
<accession>A0A1I0CFU5</accession>
<dbReference type="InterPro" id="IPR016181">
    <property type="entry name" value="Acyl_CoA_acyltransferase"/>
</dbReference>
<dbReference type="EMBL" id="FOHE01000006">
    <property type="protein sequence ID" value="SET18217.1"/>
    <property type="molecule type" value="Genomic_DNA"/>
</dbReference>
<dbReference type="PANTHER" id="PTHR39173">
    <property type="entry name" value="ACETYLTRANSFERASE"/>
    <property type="match status" value="1"/>
</dbReference>
<evidence type="ECO:0000313" key="3">
    <source>
        <dbReference type="Proteomes" id="UP000198618"/>
    </source>
</evidence>
<name>A0A1I0CFU5_9BACI</name>
<dbReference type="Pfam" id="PF13302">
    <property type="entry name" value="Acetyltransf_3"/>
    <property type="match status" value="1"/>
</dbReference>
<gene>
    <name evidence="2" type="ORF">SAMN05216389_106202</name>
</gene>
<dbReference type="PROSITE" id="PS51186">
    <property type="entry name" value="GNAT"/>
    <property type="match status" value="1"/>
</dbReference>
<protein>
    <submittedName>
        <fullName evidence="2">Acetyltransferase (GNAT) domain-containing protein</fullName>
    </submittedName>
</protein>
<dbReference type="GO" id="GO:0016747">
    <property type="term" value="F:acyltransferase activity, transferring groups other than amino-acyl groups"/>
    <property type="evidence" value="ECO:0007669"/>
    <property type="project" value="InterPro"/>
</dbReference>
<keyword evidence="3" id="KW-1185">Reference proteome</keyword>
<proteinExistence type="predicted"/>
<keyword evidence="2" id="KW-0808">Transferase</keyword>
<feature type="domain" description="N-acetyltransferase" evidence="1">
    <location>
        <begin position="1"/>
        <end position="95"/>
    </location>
</feature>
<reference evidence="2 3" key="1">
    <citation type="submission" date="2016-10" db="EMBL/GenBank/DDBJ databases">
        <authorList>
            <person name="de Groot N.N."/>
        </authorList>
    </citation>
    <scope>NUCLEOTIDE SEQUENCE [LARGE SCALE GENOMIC DNA]</scope>
    <source>
        <strain evidence="2 3">IBRC-M 10780</strain>
    </source>
</reference>
<dbReference type="Proteomes" id="UP000198618">
    <property type="component" value="Unassembled WGS sequence"/>
</dbReference>
<dbReference type="STRING" id="930131.SAMN05216389_106202"/>
<dbReference type="InterPro" id="IPR000182">
    <property type="entry name" value="GNAT_dom"/>
</dbReference>
<organism evidence="2 3">
    <name type="scientific">Oceanobacillus limi</name>
    <dbReference type="NCBI Taxonomy" id="930131"/>
    <lineage>
        <taxon>Bacteria</taxon>
        <taxon>Bacillati</taxon>
        <taxon>Bacillota</taxon>
        <taxon>Bacilli</taxon>
        <taxon>Bacillales</taxon>
        <taxon>Bacillaceae</taxon>
        <taxon>Oceanobacillus</taxon>
    </lineage>
</organism>
<dbReference type="CDD" id="cd04301">
    <property type="entry name" value="NAT_SF"/>
    <property type="match status" value="1"/>
</dbReference>
<evidence type="ECO:0000259" key="1">
    <source>
        <dbReference type="PROSITE" id="PS51186"/>
    </source>
</evidence>
<dbReference type="Gene3D" id="3.40.630.30">
    <property type="match status" value="1"/>
</dbReference>